<keyword evidence="1" id="KW-0812">Transmembrane</keyword>
<dbReference type="Proteomes" id="UP001058003">
    <property type="component" value="Chromosome"/>
</dbReference>
<dbReference type="InterPro" id="IPR003675">
    <property type="entry name" value="Rce1/LyrA-like_dom"/>
</dbReference>
<sequence length="199" mass="21531">MTVTMTRSAGTRTARPPVQRFTWPRALALHLLPIAATFAATALLRPLDVAPAFAVVFVLLPVQLGLLLHAAGRWSVTPVVELRRRLPVRRYLLLLPSLAAIGLGLAMLLRVEHHYAWLLLLAGVQELYCRGYLLPRLPVDGPRAVLLSALLSALPFAFSGPFAFVLVMHVLVATVTVRLDSVKAGIAAHCILALALFAA</sequence>
<evidence type="ECO:0000313" key="3">
    <source>
        <dbReference type="EMBL" id="UWZ54231.1"/>
    </source>
</evidence>
<dbReference type="GO" id="GO:0004175">
    <property type="term" value="F:endopeptidase activity"/>
    <property type="evidence" value="ECO:0007669"/>
    <property type="project" value="UniProtKB-ARBA"/>
</dbReference>
<feature type="transmembrane region" description="Helical" evidence="1">
    <location>
        <begin position="145"/>
        <end position="175"/>
    </location>
</feature>
<keyword evidence="1" id="KW-0472">Membrane</keyword>
<feature type="transmembrane region" description="Helical" evidence="1">
    <location>
        <begin position="49"/>
        <end position="70"/>
    </location>
</feature>
<gene>
    <name evidence="3" type="ORF">Daura_48545</name>
</gene>
<accession>A0A9Q9IF25</accession>
<dbReference type="KEGG" id="daur:Daura_48545"/>
<keyword evidence="1" id="KW-1133">Transmembrane helix</keyword>
<dbReference type="AlphaFoldDB" id="A0A9Q9IF25"/>
<feature type="transmembrane region" description="Helical" evidence="1">
    <location>
        <begin position="91"/>
        <end position="109"/>
    </location>
</feature>
<keyword evidence="4" id="KW-1185">Reference proteome</keyword>
<feature type="domain" description="CAAX prenyl protease 2/Lysostaphin resistance protein A-like" evidence="2">
    <location>
        <begin position="118"/>
        <end position="192"/>
    </location>
</feature>
<evidence type="ECO:0000259" key="2">
    <source>
        <dbReference type="Pfam" id="PF02517"/>
    </source>
</evidence>
<dbReference type="GO" id="GO:0080120">
    <property type="term" value="P:CAAX-box protein maturation"/>
    <property type="evidence" value="ECO:0007669"/>
    <property type="project" value="UniProtKB-ARBA"/>
</dbReference>
<dbReference type="EMBL" id="CP073767">
    <property type="protein sequence ID" value="UWZ54231.1"/>
    <property type="molecule type" value="Genomic_DNA"/>
</dbReference>
<name>A0A9Q9IF25_9ACTN</name>
<dbReference type="Pfam" id="PF02517">
    <property type="entry name" value="Rce1-like"/>
    <property type="match status" value="1"/>
</dbReference>
<evidence type="ECO:0000256" key="1">
    <source>
        <dbReference type="SAM" id="Phobius"/>
    </source>
</evidence>
<reference evidence="3" key="1">
    <citation type="submission" date="2021-04" db="EMBL/GenBank/DDBJ databases">
        <title>Dactylosporangium aurantiacum NRRL B-8018 full assembly.</title>
        <authorList>
            <person name="Hartkoorn R.C."/>
            <person name="Beaudoing E."/>
            <person name="Hot D."/>
        </authorList>
    </citation>
    <scope>NUCLEOTIDE SEQUENCE</scope>
    <source>
        <strain evidence="3">NRRL B-8018</strain>
    </source>
</reference>
<organism evidence="3 4">
    <name type="scientific">Dactylosporangium aurantiacum</name>
    <dbReference type="NCBI Taxonomy" id="35754"/>
    <lineage>
        <taxon>Bacteria</taxon>
        <taxon>Bacillati</taxon>
        <taxon>Actinomycetota</taxon>
        <taxon>Actinomycetes</taxon>
        <taxon>Micromonosporales</taxon>
        <taxon>Micromonosporaceae</taxon>
        <taxon>Dactylosporangium</taxon>
    </lineage>
</organism>
<dbReference type="RefSeq" id="WP_033364195.1">
    <property type="nucleotide sequence ID" value="NZ_CP073767.1"/>
</dbReference>
<evidence type="ECO:0000313" key="4">
    <source>
        <dbReference type="Proteomes" id="UP001058003"/>
    </source>
</evidence>
<proteinExistence type="predicted"/>
<protein>
    <recommendedName>
        <fullName evidence="2">CAAX prenyl protease 2/Lysostaphin resistance protein A-like domain-containing protein</fullName>
    </recommendedName>
</protein>